<accession>A0A2Z7CFM2</accession>
<protein>
    <submittedName>
        <fullName evidence="1">Uncharacterized protein</fullName>
    </submittedName>
</protein>
<proteinExistence type="predicted"/>
<organism evidence="1 2">
    <name type="scientific">Dorcoceras hygrometricum</name>
    <dbReference type="NCBI Taxonomy" id="472368"/>
    <lineage>
        <taxon>Eukaryota</taxon>
        <taxon>Viridiplantae</taxon>
        <taxon>Streptophyta</taxon>
        <taxon>Embryophyta</taxon>
        <taxon>Tracheophyta</taxon>
        <taxon>Spermatophyta</taxon>
        <taxon>Magnoliopsida</taxon>
        <taxon>eudicotyledons</taxon>
        <taxon>Gunneridae</taxon>
        <taxon>Pentapetalae</taxon>
        <taxon>asterids</taxon>
        <taxon>lamiids</taxon>
        <taxon>Lamiales</taxon>
        <taxon>Gesneriaceae</taxon>
        <taxon>Didymocarpoideae</taxon>
        <taxon>Trichosporeae</taxon>
        <taxon>Loxocarpinae</taxon>
        <taxon>Dorcoceras</taxon>
    </lineage>
</organism>
<name>A0A2Z7CFM2_9LAMI</name>
<gene>
    <name evidence="1" type="ORF">F511_40194</name>
</gene>
<dbReference type="Proteomes" id="UP000250235">
    <property type="component" value="Unassembled WGS sequence"/>
</dbReference>
<evidence type="ECO:0000313" key="1">
    <source>
        <dbReference type="EMBL" id="KZV44657.1"/>
    </source>
</evidence>
<evidence type="ECO:0000313" key="2">
    <source>
        <dbReference type="Proteomes" id="UP000250235"/>
    </source>
</evidence>
<keyword evidence="2" id="KW-1185">Reference proteome</keyword>
<dbReference type="AlphaFoldDB" id="A0A2Z7CFM2"/>
<dbReference type="EMBL" id="KQ996589">
    <property type="protein sequence ID" value="KZV44657.1"/>
    <property type="molecule type" value="Genomic_DNA"/>
</dbReference>
<sequence>MRCNTSGSRTLKTRAPETDLLTADCDDITADVIIADPSTDSAEVTAADHNFFQSAMLTSSLLITDSSNRNADVIIADSRFLFTSTS</sequence>
<reference evidence="1 2" key="1">
    <citation type="journal article" date="2015" name="Proc. Natl. Acad. Sci. U.S.A.">
        <title>The resurrection genome of Boea hygrometrica: A blueprint for survival of dehydration.</title>
        <authorList>
            <person name="Xiao L."/>
            <person name="Yang G."/>
            <person name="Zhang L."/>
            <person name="Yang X."/>
            <person name="Zhao S."/>
            <person name="Ji Z."/>
            <person name="Zhou Q."/>
            <person name="Hu M."/>
            <person name="Wang Y."/>
            <person name="Chen M."/>
            <person name="Xu Y."/>
            <person name="Jin H."/>
            <person name="Xiao X."/>
            <person name="Hu G."/>
            <person name="Bao F."/>
            <person name="Hu Y."/>
            <person name="Wan P."/>
            <person name="Li L."/>
            <person name="Deng X."/>
            <person name="Kuang T."/>
            <person name="Xiang C."/>
            <person name="Zhu J.K."/>
            <person name="Oliver M.J."/>
            <person name="He Y."/>
        </authorList>
    </citation>
    <scope>NUCLEOTIDE SEQUENCE [LARGE SCALE GENOMIC DNA]</scope>
    <source>
        <strain evidence="2">cv. XS01</strain>
    </source>
</reference>